<dbReference type="Gene3D" id="1.10.357.10">
    <property type="entry name" value="Tetracycline Repressor, domain 2"/>
    <property type="match status" value="1"/>
</dbReference>
<keyword evidence="2 4" id="KW-0238">DNA-binding</keyword>
<dbReference type="PROSITE" id="PS50977">
    <property type="entry name" value="HTH_TETR_2"/>
    <property type="match status" value="1"/>
</dbReference>
<dbReference type="InterPro" id="IPR001647">
    <property type="entry name" value="HTH_TetR"/>
</dbReference>
<feature type="domain" description="HTH tetR-type" evidence="5">
    <location>
        <begin position="16"/>
        <end position="76"/>
    </location>
</feature>
<organism evidence="6 7">
    <name type="scientific">Promicromonospora umidemergens</name>
    <dbReference type="NCBI Taxonomy" id="629679"/>
    <lineage>
        <taxon>Bacteria</taxon>
        <taxon>Bacillati</taxon>
        <taxon>Actinomycetota</taxon>
        <taxon>Actinomycetes</taxon>
        <taxon>Micrococcales</taxon>
        <taxon>Promicromonosporaceae</taxon>
        <taxon>Promicromonospora</taxon>
    </lineage>
</organism>
<evidence type="ECO:0000259" key="5">
    <source>
        <dbReference type="PROSITE" id="PS50977"/>
    </source>
</evidence>
<gene>
    <name evidence="6" type="ORF">GCM10023198_34460</name>
</gene>
<keyword evidence="7" id="KW-1185">Reference proteome</keyword>
<evidence type="ECO:0000256" key="1">
    <source>
        <dbReference type="ARBA" id="ARBA00023015"/>
    </source>
</evidence>
<protein>
    <recommendedName>
        <fullName evidence="5">HTH tetR-type domain-containing protein</fullName>
    </recommendedName>
</protein>
<dbReference type="InterPro" id="IPR009057">
    <property type="entry name" value="Homeodomain-like_sf"/>
</dbReference>
<dbReference type="EMBL" id="BAABHM010000015">
    <property type="protein sequence ID" value="GAA4708834.1"/>
    <property type="molecule type" value="Genomic_DNA"/>
</dbReference>
<keyword evidence="1" id="KW-0805">Transcription regulation</keyword>
<accession>A0ABP8XMA5</accession>
<evidence type="ECO:0000256" key="2">
    <source>
        <dbReference type="ARBA" id="ARBA00023125"/>
    </source>
</evidence>
<keyword evidence="3" id="KW-0804">Transcription</keyword>
<evidence type="ECO:0000256" key="4">
    <source>
        <dbReference type="PROSITE-ProRule" id="PRU00335"/>
    </source>
</evidence>
<proteinExistence type="predicted"/>
<evidence type="ECO:0000256" key="3">
    <source>
        <dbReference type="ARBA" id="ARBA00023163"/>
    </source>
</evidence>
<evidence type="ECO:0000313" key="6">
    <source>
        <dbReference type="EMBL" id="GAA4708834.1"/>
    </source>
</evidence>
<dbReference type="InterPro" id="IPR050109">
    <property type="entry name" value="HTH-type_TetR-like_transc_reg"/>
</dbReference>
<comment type="caution">
    <text evidence="6">The sequence shown here is derived from an EMBL/GenBank/DDBJ whole genome shotgun (WGS) entry which is preliminary data.</text>
</comment>
<feature type="DNA-binding region" description="H-T-H motif" evidence="4">
    <location>
        <begin position="39"/>
        <end position="58"/>
    </location>
</feature>
<dbReference type="SUPFAM" id="SSF46689">
    <property type="entry name" value="Homeodomain-like"/>
    <property type="match status" value="1"/>
</dbReference>
<dbReference type="Proteomes" id="UP001500843">
    <property type="component" value="Unassembled WGS sequence"/>
</dbReference>
<sequence>MHRGTLMAGLRAAQKAMTRKLLLGKALELFTQQSYARTTIDEIASAAGTTRVTFYAHFPSKADLMRALIDELNELLDRTASPTHGSTASALVTVVTEGTPEGIRAWLRETAGRWDIIRPYTNAAFESAVTDPALRTLMDEWFEEPIGDIADGLDAAGRFSPETRRLRGVLAMAQLDHAARHWRPGVWDASLDVVLAVLTESWTALLTDKA</sequence>
<dbReference type="PANTHER" id="PTHR30055:SF238">
    <property type="entry name" value="MYCOFACTOCIN BIOSYNTHESIS TRANSCRIPTIONAL REGULATOR MFTR-RELATED"/>
    <property type="match status" value="1"/>
</dbReference>
<dbReference type="PANTHER" id="PTHR30055">
    <property type="entry name" value="HTH-TYPE TRANSCRIPTIONAL REGULATOR RUTR"/>
    <property type="match status" value="1"/>
</dbReference>
<evidence type="ECO:0000313" key="7">
    <source>
        <dbReference type="Proteomes" id="UP001500843"/>
    </source>
</evidence>
<dbReference type="PRINTS" id="PR00455">
    <property type="entry name" value="HTHTETR"/>
</dbReference>
<name>A0ABP8XMA5_9MICO</name>
<reference evidence="7" key="1">
    <citation type="journal article" date="2019" name="Int. J. Syst. Evol. Microbiol.">
        <title>The Global Catalogue of Microorganisms (GCM) 10K type strain sequencing project: providing services to taxonomists for standard genome sequencing and annotation.</title>
        <authorList>
            <consortium name="The Broad Institute Genomics Platform"/>
            <consortium name="The Broad Institute Genome Sequencing Center for Infectious Disease"/>
            <person name="Wu L."/>
            <person name="Ma J."/>
        </authorList>
    </citation>
    <scope>NUCLEOTIDE SEQUENCE [LARGE SCALE GENOMIC DNA]</scope>
    <source>
        <strain evidence="7">JCM 17975</strain>
    </source>
</reference>
<dbReference type="Pfam" id="PF00440">
    <property type="entry name" value="TetR_N"/>
    <property type="match status" value="1"/>
</dbReference>